<reference evidence="2" key="2">
    <citation type="submission" date="2025-09" db="UniProtKB">
        <authorList>
            <consortium name="Ensembl"/>
        </authorList>
    </citation>
    <scope>IDENTIFICATION</scope>
</reference>
<keyword evidence="1" id="KW-0472">Membrane</keyword>
<keyword evidence="1" id="KW-1133">Transmembrane helix</keyword>
<evidence type="ECO:0000256" key="1">
    <source>
        <dbReference type="SAM" id="Phobius"/>
    </source>
</evidence>
<proteinExistence type="predicted"/>
<name>A0A2K5XSF7_MANLE</name>
<dbReference type="AlphaFoldDB" id="A0A2K5XSF7"/>
<keyword evidence="3" id="KW-1185">Reference proteome</keyword>
<dbReference type="GeneTree" id="ENSGT00950000183762"/>
<dbReference type="Proteomes" id="UP000233140">
    <property type="component" value="Unassembled WGS sequence"/>
</dbReference>
<evidence type="ECO:0000313" key="2">
    <source>
        <dbReference type="Ensembl" id="ENSMLEP00000006195.1"/>
    </source>
</evidence>
<keyword evidence="1" id="KW-0812">Transmembrane</keyword>
<protein>
    <submittedName>
        <fullName evidence="2">Uncharacterized protein</fullName>
    </submittedName>
</protein>
<organism evidence="2 3">
    <name type="scientific">Mandrillus leucophaeus</name>
    <name type="common">Drill</name>
    <name type="synonym">Papio leucophaeus</name>
    <dbReference type="NCBI Taxonomy" id="9568"/>
    <lineage>
        <taxon>Eukaryota</taxon>
        <taxon>Metazoa</taxon>
        <taxon>Chordata</taxon>
        <taxon>Craniata</taxon>
        <taxon>Vertebrata</taxon>
        <taxon>Euteleostomi</taxon>
        <taxon>Mammalia</taxon>
        <taxon>Eutheria</taxon>
        <taxon>Euarchontoglires</taxon>
        <taxon>Primates</taxon>
        <taxon>Haplorrhini</taxon>
        <taxon>Catarrhini</taxon>
        <taxon>Cercopithecidae</taxon>
        <taxon>Cercopithecinae</taxon>
        <taxon>Mandrillus</taxon>
    </lineage>
</organism>
<feature type="transmembrane region" description="Helical" evidence="1">
    <location>
        <begin position="62"/>
        <end position="87"/>
    </location>
</feature>
<sequence>MLSSSPQVEECCLYSGSSKCKFVLTVRELSFPLLLSTEILLISLTRYQTENLNKRKYPIEQIILLMYIVMLLFYIPSLTCMVMCVCVEIRKIHYLF</sequence>
<dbReference type="OMA" id="ECCLYSA"/>
<accession>A0A2K5XSF7</accession>
<reference evidence="2" key="1">
    <citation type="submission" date="2025-08" db="UniProtKB">
        <authorList>
            <consortium name="Ensembl"/>
        </authorList>
    </citation>
    <scope>IDENTIFICATION</scope>
</reference>
<dbReference type="Ensembl" id="ENSMLET00000028667.1">
    <property type="protein sequence ID" value="ENSMLEP00000006195.1"/>
    <property type="gene ID" value="ENSMLEG00000026150.1"/>
</dbReference>
<evidence type="ECO:0000313" key="3">
    <source>
        <dbReference type="Proteomes" id="UP000233140"/>
    </source>
</evidence>